<accession>A0A075SCG1</accession>
<dbReference type="SUPFAM" id="SSF88659">
    <property type="entry name" value="Sigma3 and sigma4 domains of RNA polymerase sigma factors"/>
    <property type="match status" value="1"/>
</dbReference>
<dbReference type="InterPro" id="IPR013325">
    <property type="entry name" value="RNA_pol_sigma_r2"/>
</dbReference>
<evidence type="ECO:0000256" key="3">
    <source>
        <dbReference type="ARBA" id="ARBA00023082"/>
    </source>
</evidence>
<protein>
    <submittedName>
        <fullName evidence="7">RNA polymerase sigma70 factor</fullName>
    </submittedName>
</protein>
<keyword evidence="2" id="KW-0805">Transcription regulation</keyword>
<dbReference type="GO" id="GO:0016987">
    <property type="term" value="F:sigma factor activity"/>
    <property type="evidence" value="ECO:0007669"/>
    <property type="project" value="UniProtKB-KW"/>
</dbReference>
<dbReference type="GO" id="GO:0006352">
    <property type="term" value="P:DNA-templated transcription initiation"/>
    <property type="evidence" value="ECO:0007669"/>
    <property type="project" value="InterPro"/>
</dbReference>
<dbReference type="PANTHER" id="PTHR43133:SF60">
    <property type="entry name" value="RNA POLYMERASE SIGMA FACTOR SIGV"/>
    <property type="match status" value="1"/>
</dbReference>
<dbReference type="AlphaFoldDB" id="A0A075SCG1"/>
<dbReference type="RefSeq" id="WP_024382177.1">
    <property type="nucleotide sequence ID" value="NZ_ALLE01000042.1"/>
</dbReference>
<organism evidence="7 8">
    <name type="scientific">Streptococcus suis 6407</name>
    <dbReference type="NCBI Taxonomy" id="1214179"/>
    <lineage>
        <taxon>Bacteria</taxon>
        <taxon>Bacillati</taxon>
        <taxon>Bacillota</taxon>
        <taxon>Bacilli</taxon>
        <taxon>Lactobacillales</taxon>
        <taxon>Streptococcaceae</taxon>
        <taxon>Streptococcus</taxon>
    </lineage>
</organism>
<evidence type="ECO:0000259" key="5">
    <source>
        <dbReference type="Pfam" id="PF04542"/>
    </source>
</evidence>
<evidence type="ECO:0000259" key="6">
    <source>
        <dbReference type="Pfam" id="PF08281"/>
    </source>
</evidence>
<dbReference type="GO" id="GO:0003677">
    <property type="term" value="F:DNA binding"/>
    <property type="evidence" value="ECO:0007669"/>
    <property type="project" value="InterPro"/>
</dbReference>
<dbReference type="Proteomes" id="UP000028185">
    <property type="component" value="Chromosome"/>
</dbReference>
<evidence type="ECO:0000256" key="4">
    <source>
        <dbReference type="ARBA" id="ARBA00023163"/>
    </source>
</evidence>
<dbReference type="Gene3D" id="1.10.10.10">
    <property type="entry name" value="Winged helix-like DNA-binding domain superfamily/Winged helix DNA-binding domain"/>
    <property type="match status" value="1"/>
</dbReference>
<reference evidence="7 8" key="1">
    <citation type="journal article" date="2014" name="Genome Announc.">
        <title>Whole-Genome Sequence of Streptococcus suis Serotype 4 Reference Strain 6407.</title>
        <authorList>
            <person name="Wang K."/>
            <person name="Chen J."/>
            <person name="Yao H."/>
            <person name="Lu C."/>
        </authorList>
    </citation>
    <scope>NUCLEOTIDE SEQUENCE [LARGE SCALE GENOMIC DNA]</scope>
    <source>
        <strain evidence="7">6407</strain>
    </source>
</reference>
<feature type="domain" description="RNA polymerase sigma-70 region 2" evidence="5">
    <location>
        <begin position="22"/>
        <end position="77"/>
    </location>
</feature>
<proteinExistence type="inferred from homology"/>
<evidence type="ECO:0000256" key="2">
    <source>
        <dbReference type="ARBA" id="ARBA00023015"/>
    </source>
</evidence>
<dbReference type="InterPro" id="IPR039425">
    <property type="entry name" value="RNA_pol_sigma-70-like"/>
</dbReference>
<keyword evidence="4" id="KW-0804">Transcription</keyword>
<name>A0A075SCG1_STRSU</name>
<dbReference type="NCBIfam" id="TIGR02937">
    <property type="entry name" value="sigma70-ECF"/>
    <property type="match status" value="1"/>
</dbReference>
<dbReference type="InterPro" id="IPR007627">
    <property type="entry name" value="RNA_pol_sigma70_r2"/>
</dbReference>
<dbReference type="PATRIC" id="fig|1214179.4.peg.545"/>
<evidence type="ECO:0000313" key="7">
    <source>
        <dbReference type="EMBL" id="AIG43047.1"/>
    </source>
</evidence>
<dbReference type="Pfam" id="PF08281">
    <property type="entry name" value="Sigma70_r4_2"/>
    <property type="match status" value="1"/>
</dbReference>
<evidence type="ECO:0000256" key="1">
    <source>
        <dbReference type="ARBA" id="ARBA00010641"/>
    </source>
</evidence>
<comment type="similarity">
    <text evidence="1">Belongs to the sigma-70 factor family. ECF subfamily.</text>
</comment>
<evidence type="ECO:0000313" key="8">
    <source>
        <dbReference type="Proteomes" id="UP000028185"/>
    </source>
</evidence>
<dbReference type="PANTHER" id="PTHR43133">
    <property type="entry name" value="RNA POLYMERASE ECF-TYPE SIGMA FACTO"/>
    <property type="match status" value="1"/>
</dbReference>
<gene>
    <name evidence="7" type="ORF">ID09_02915</name>
</gene>
<dbReference type="Pfam" id="PF04542">
    <property type="entry name" value="Sigma70_r2"/>
    <property type="match status" value="1"/>
</dbReference>
<dbReference type="CDD" id="cd06171">
    <property type="entry name" value="Sigma70_r4"/>
    <property type="match status" value="1"/>
</dbReference>
<dbReference type="InterPro" id="IPR013324">
    <property type="entry name" value="RNA_pol_sigma_r3/r4-like"/>
</dbReference>
<sequence length="167" mass="19875">MSIKLDQYEKEIIGIAEEISYYLQKSGAGPADSQDIAQDVLVKLLESDIVLPFEKLRAWLYRSAIRAYIDKYRRDKRYHEILQKEFFTPENFLVYDQEDYEELYQAVADLPEKYQQVIDLYYFQDMSIKEIAHILGAGQSWVKISLYRGRKLLAKNLKEKGYEYENF</sequence>
<dbReference type="Gene3D" id="1.10.1740.10">
    <property type="match status" value="1"/>
</dbReference>
<dbReference type="HOGENOM" id="CLU_047691_3_1_9"/>
<dbReference type="InterPro" id="IPR036388">
    <property type="entry name" value="WH-like_DNA-bd_sf"/>
</dbReference>
<dbReference type="EMBL" id="CP008921">
    <property type="protein sequence ID" value="AIG43047.1"/>
    <property type="molecule type" value="Genomic_DNA"/>
</dbReference>
<feature type="domain" description="RNA polymerase sigma factor 70 region 4 type 2" evidence="6">
    <location>
        <begin position="101"/>
        <end position="153"/>
    </location>
</feature>
<dbReference type="InterPro" id="IPR014284">
    <property type="entry name" value="RNA_pol_sigma-70_dom"/>
</dbReference>
<dbReference type="SUPFAM" id="SSF88946">
    <property type="entry name" value="Sigma2 domain of RNA polymerase sigma factors"/>
    <property type="match status" value="1"/>
</dbReference>
<dbReference type="InterPro" id="IPR013249">
    <property type="entry name" value="RNA_pol_sigma70_r4_t2"/>
</dbReference>
<keyword evidence="3" id="KW-0731">Sigma factor</keyword>